<evidence type="ECO:0000313" key="3">
    <source>
        <dbReference type="Proteomes" id="UP000016496"/>
    </source>
</evidence>
<feature type="region of interest" description="Disordered" evidence="1">
    <location>
        <begin position="1"/>
        <end position="22"/>
    </location>
</feature>
<organism evidence="2 3">
    <name type="scientific">Bacteroides pyogenes F0041</name>
    <dbReference type="NCBI Taxonomy" id="1321819"/>
    <lineage>
        <taxon>Bacteria</taxon>
        <taxon>Pseudomonadati</taxon>
        <taxon>Bacteroidota</taxon>
        <taxon>Bacteroidia</taxon>
        <taxon>Bacteroidales</taxon>
        <taxon>Bacteroidaceae</taxon>
        <taxon>Bacteroides</taxon>
    </lineage>
</organism>
<dbReference type="HOGENOM" id="CLU_3305002_0_0_10"/>
<dbReference type="PATRIC" id="fig|1321819.3.peg.2881"/>
<evidence type="ECO:0000313" key="2">
    <source>
        <dbReference type="EMBL" id="ERI81570.1"/>
    </source>
</evidence>
<dbReference type="EMBL" id="AWSV01000159">
    <property type="protein sequence ID" value="ERI81570.1"/>
    <property type="molecule type" value="Genomic_DNA"/>
</dbReference>
<name>U2CAL1_9BACE</name>
<accession>U2CAL1</accession>
<proteinExistence type="predicted"/>
<dbReference type="AlphaFoldDB" id="U2CAL1"/>
<protein>
    <submittedName>
        <fullName evidence="2">Uncharacterized protein</fullName>
    </submittedName>
</protein>
<evidence type="ECO:0000256" key="1">
    <source>
        <dbReference type="SAM" id="MobiDB-lite"/>
    </source>
</evidence>
<comment type="caution">
    <text evidence="2">The sequence shown here is derived from an EMBL/GenBank/DDBJ whole genome shotgun (WGS) entry which is preliminary data.</text>
</comment>
<gene>
    <name evidence="2" type="ORF">HMPREF1981_03115</name>
</gene>
<dbReference type="Proteomes" id="UP000016496">
    <property type="component" value="Unassembled WGS sequence"/>
</dbReference>
<sequence length="39" mass="4457">MPETLSRQNRHRGKEIGEAGNKDKLINKSTNLLSLLCKY</sequence>
<reference evidence="2 3" key="1">
    <citation type="submission" date="2013-08" db="EMBL/GenBank/DDBJ databases">
        <authorList>
            <person name="Weinstock G."/>
            <person name="Sodergren E."/>
            <person name="Wylie T."/>
            <person name="Fulton L."/>
            <person name="Fulton R."/>
            <person name="Fronick C."/>
            <person name="O'Laughlin M."/>
            <person name="Godfrey J."/>
            <person name="Miner T."/>
            <person name="Herter B."/>
            <person name="Appelbaum E."/>
            <person name="Cordes M."/>
            <person name="Lek S."/>
            <person name="Wollam A."/>
            <person name="Pepin K.H."/>
            <person name="Palsikar V.B."/>
            <person name="Mitreva M."/>
            <person name="Wilson R.K."/>
        </authorList>
    </citation>
    <scope>NUCLEOTIDE SEQUENCE [LARGE SCALE GENOMIC DNA]</scope>
    <source>
        <strain evidence="2 3">F0041</strain>
    </source>
</reference>